<dbReference type="Proteomes" id="UP000818029">
    <property type="component" value="Chromosome A09"/>
</dbReference>
<keyword evidence="2" id="KW-0472">Membrane</keyword>
<dbReference type="InterPro" id="IPR002160">
    <property type="entry name" value="Prot_inh_Kunz-lg"/>
</dbReference>
<organism evidence="4 5">
    <name type="scientific">Gossypium hirsutum</name>
    <name type="common">Upland cotton</name>
    <name type="synonym">Gossypium mexicanum</name>
    <dbReference type="NCBI Taxonomy" id="3635"/>
    <lineage>
        <taxon>Eukaryota</taxon>
        <taxon>Viridiplantae</taxon>
        <taxon>Streptophyta</taxon>
        <taxon>Embryophyta</taxon>
        <taxon>Tracheophyta</taxon>
        <taxon>Spermatophyta</taxon>
        <taxon>Magnoliopsida</taxon>
        <taxon>eudicotyledons</taxon>
        <taxon>Gunneridae</taxon>
        <taxon>Pentapetalae</taxon>
        <taxon>rosids</taxon>
        <taxon>malvids</taxon>
        <taxon>Malvales</taxon>
        <taxon>Malvaceae</taxon>
        <taxon>Malvoideae</taxon>
        <taxon>Gossypium</taxon>
    </lineage>
</organism>
<dbReference type="PANTHER" id="PTHR33107:SF28">
    <property type="entry name" value="CYSTEINE PROTEASE INHIBITOR 8-LIKE"/>
    <property type="match status" value="1"/>
</dbReference>
<dbReference type="PROSITE" id="PS00283">
    <property type="entry name" value="SOYBEAN_KUNITZ"/>
    <property type="match status" value="1"/>
</dbReference>
<dbReference type="RefSeq" id="XP_016733195.2">
    <property type="nucleotide sequence ID" value="XM_016877706.2"/>
</dbReference>
<evidence type="ECO:0000256" key="3">
    <source>
        <dbReference type="SAM" id="SignalP"/>
    </source>
</evidence>
<keyword evidence="3" id="KW-0732">Signal</keyword>
<dbReference type="PaxDb" id="3635-A0A1U8N2C3"/>
<dbReference type="CDD" id="cd23370">
    <property type="entry name" value="beta-trefoil_STI_MkMLP-like"/>
    <property type="match status" value="1"/>
</dbReference>
<dbReference type="PANTHER" id="PTHR33107">
    <property type="entry name" value="KUNITZ TRYPSIN INHIBITOR 2"/>
    <property type="match status" value="1"/>
</dbReference>
<dbReference type="GeneID" id="107943897"/>
<protein>
    <submittedName>
        <fullName evidence="5">21 kDa seed protein</fullName>
    </submittedName>
</protein>
<gene>
    <name evidence="5" type="primary">LOC107943897</name>
</gene>
<dbReference type="AlphaFoldDB" id="A0A1U8N2C3"/>
<dbReference type="GO" id="GO:0004866">
    <property type="term" value="F:endopeptidase inhibitor activity"/>
    <property type="evidence" value="ECO:0007669"/>
    <property type="project" value="InterPro"/>
</dbReference>
<keyword evidence="2" id="KW-0812">Transmembrane</keyword>
<reference evidence="4" key="1">
    <citation type="journal article" date="2020" name="Nat. Genet.">
        <title>Genomic diversifications of five Gossypium allopolyploid species and their impact on cotton improvement.</title>
        <authorList>
            <person name="Chen Z.J."/>
            <person name="Sreedasyam A."/>
            <person name="Ando A."/>
            <person name="Song Q."/>
            <person name="De Santiago L.M."/>
            <person name="Hulse-Kemp A.M."/>
            <person name="Ding M."/>
            <person name="Ye W."/>
            <person name="Kirkbride R.C."/>
            <person name="Jenkins J."/>
            <person name="Plott C."/>
            <person name="Lovell J."/>
            <person name="Lin Y.M."/>
            <person name="Vaughn R."/>
            <person name="Liu B."/>
            <person name="Simpson S."/>
            <person name="Scheffler B.E."/>
            <person name="Wen L."/>
            <person name="Saski C.A."/>
            <person name="Grover C.E."/>
            <person name="Hu G."/>
            <person name="Conover J.L."/>
            <person name="Carlson J.W."/>
            <person name="Shu S."/>
            <person name="Boston L.B."/>
            <person name="Williams M."/>
            <person name="Peterson D.G."/>
            <person name="McGee K."/>
            <person name="Jones D.C."/>
            <person name="Wendel J.F."/>
            <person name="Stelly D.M."/>
            <person name="Grimwood J."/>
            <person name="Schmutz J."/>
        </authorList>
    </citation>
    <scope>NUCLEOTIDE SEQUENCE [LARGE SCALE GENOMIC DNA]</scope>
    <source>
        <strain evidence="4">cv. TM-1</strain>
    </source>
</reference>
<dbReference type="Gene3D" id="2.80.10.50">
    <property type="match status" value="1"/>
</dbReference>
<reference evidence="5" key="2">
    <citation type="submission" date="2025-08" db="UniProtKB">
        <authorList>
            <consortium name="RefSeq"/>
        </authorList>
    </citation>
    <scope>IDENTIFICATION</scope>
</reference>
<evidence type="ECO:0000256" key="1">
    <source>
        <dbReference type="ARBA" id="ARBA00005440"/>
    </source>
</evidence>
<comment type="similarity">
    <text evidence="1">Belongs to the protease inhibitor I3 (leguminous Kunitz-type inhibitor) family.</text>
</comment>
<dbReference type="InterPro" id="IPR011065">
    <property type="entry name" value="Kunitz_inhibitor_STI-like_sf"/>
</dbReference>
<evidence type="ECO:0000313" key="4">
    <source>
        <dbReference type="Proteomes" id="UP000818029"/>
    </source>
</evidence>
<dbReference type="SMART" id="SM00452">
    <property type="entry name" value="STI"/>
    <property type="match status" value="1"/>
</dbReference>
<dbReference type="PRINTS" id="PR00291">
    <property type="entry name" value="KUNITZINHBTR"/>
</dbReference>
<keyword evidence="4" id="KW-1185">Reference proteome</keyword>
<feature type="transmembrane region" description="Helical" evidence="2">
    <location>
        <begin position="47"/>
        <end position="65"/>
    </location>
</feature>
<dbReference type="STRING" id="3635.A0A1U8N2C3"/>
<accession>A0A1U8N2C3</accession>
<dbReference type="SUPFAM" id="SSF50386">
    <property type="entry name" value="STI-like"/>
    <property type="match status" value="1"/>
</dbReference>
<dbReference type="KEGG" id="ghi:107943897"/>
<dbReference type="Pfam" id="PF00197">
    <property type="entry name" value="Kunitz_legume"/>
    <property type="match status" value="1"/>
</dbReference>
<feature type="chain" id="PRO_5046255836" evidence="3">
    <location>
        <begin position="24"/>
        <end position="227"/>
    </location>
</feature>
<name>A0A1U8N2C3_GOSHI</name>
<feature type="signal peptide" evidence="3">
    <location>
        <begin position="1"/>
        <end position="23"/>
    </location>
</feature>
<sequence>MKGTTTASLFLLFIFSIIPPSFLFEVANATNYPVLDIDGDWLRTGVEYYIVSAIFGAGGGGLALGRSTKQPCPEIVVQRRSDFDKGTPVIFSNADTNDTVVRLSTNVNIEFVPIRTKLCRTTTVWKIDNYDDSAGKWWVTTDGFRGNPGPNTLTSWFKIENVGILGYKFKYCPSVCESCTTLCSEIERDVDSDGQIRLALSDGSGWPFIFMKVNSARARSIQQVVNT</sequence>
<keyword evidence="2" id="KW-1133">Transmembrane helix</keyword>
<proteinExistence type="inferred from homology"/>
<evidence type="ECO:0000313" key="5">
    <source>
        <dbReference type="RefSeq" id="XP_016733195.2"/>
    </source>
</evidence>
<evidence type="ECO:0000256" key="2">
    <source>
        <dbReference type="SAM" id="Phobius"/>
    </source>
</evidence>